<dbReference type="Pfam" id="PF17917">
    <property type="entry name" value="RT_RNaseH"/>
    <property type="match status" value="1"/>
</dbReference>
<dbReference type="GO" id="GO:0004519">
    <property type="term" value="F:endonuclease activity"/>
    <property type="evidence" value="ECO:0007669"/>
    <property type="project" value="UniProtKB-KW"/>
</dbReference>
<dbReference type="SUPFAM" id="SSF56672">
    <property type="entry name" value="DNA/RNA polymerases"/>
    <property type="match status" value="1"/>
</dbReference>
<dbReference type="InterPro" id="IPR041373">
    <property type="entry name" value="RT_RNaseH"/>
</dbReference>
<keyword evidence="9" id="KW-1185">Reference proteome</keyword>
<keyword evidence="4" id="KW-0255">Endonuclease</keyword>
<evidence type="ECO:0000313" key="8">
    <source>
        <dbReference type="EMBL" id="SLM36773.1"/>
    </source>
</evidence>
<evidence type="ECO:0000256" key="4">
    <source>
        <dbReference type="ARBA" id="ARBA00022759"/>
    </source>
</evidence>
<dbReference type="Gene3D" id="3.10.20.370">
    <property type="match status" value="1"/>
</dbReference>
<keyword evidence="3" id="KW-0540">Nuclease</keyword>
<dbReference type="PANTHER" id="PTHR34072:SF52">
    <property type="entry name" value="RIBONUCLEASE H"/>
    <property type="match status" value="1"/>
</dbReference>
<dbReference type="CDD" id="cd09274">
    <property type="entry name" value="RNase_HI_RT_Ty3"/>
    <property type="match status" value="1"/>
</dbReference>
<dbReference type="GO" id="GO:0016787">
    <property type="term" value="F:hydrolase activity"/>
    <property type="evidence" value="ECO:0007669"/>
    <property type="project" value="UniProtKB-KW"/>
</dbReference>
<dbReference type="Proteomes" id="UP000192927">
    <property type="component" value="Unassembled WGS sequence"/>
</dbReference>
<protein>
    <submittedName>
        <fullName evidence="8">Gag polymerase env</fullName>
    </submittedName>
</protein>
<accession>A0A1W5D0W0</accession>
<dbReference type="EMBL" id="FWEW01001320">
    <property type="protein sequence ID" value="SLM36773.1"/>
    <property type="molecule type" value="Genomic_DNA"/>
</dbReference>
<keyword evidence="2" id="KW-0548">Nucleotidyltransferase</keyword>
<evidence type="ECO:0000256" key="2">
    <source>
        <dbReference type="ARBA" id="ARBA00022695"/>
    </source>
</evidence>
<dbReference type="InterPro" id="IPR043502">
    <property type="entry name" value="DNA/RNA_pol_sf"/>
</dbReference>
<dbReference type="GO" id="GO:0003964">
    <property type="term" value="F:RNA-directed DNA polymerase activity"/>
    <property type="evidence" value="ECO:0007669"/>
    <property type="project" value="UniProtKB-KW"/>
</dbReference>
<name>A0A1W5D0W0_9LECA</name>
<keyword evidence="5" id="KW-0378">Hydrolase</keyword>
<dbReference type="PANTHER" id="PTHR34072">
    <property type="entry name" value="ENZYMATIC POLYPROTEIN-RELATED"/>
    <property type="match status" value="1"/>
</dbReference>
<keyword evidence="1" id="KW-0808">Transferase</keyword>
<dbReference type="AlphaFoldDB" id="A0A1W5D0W0"/>
<evidence type="ECO:0000256" key="5">
    <source>
        <dbReference type="ARBA" id="ARBA00022801"/>
    </source>
</evidence>
<evidence type="ECO:0000313" key="9">
    <source>
        <dbReference type="Proteomes" id="UP000192927"/>
    </source>
</evidence>
<reference evidence="9" key="1">
    <citation type="submission" date="2017-03" db="EMBL/GenBank/DDBJ databases">
        <authorList>
            <person name="Sharma R."/>
            <person name="Thines M."/>
        </authorList>
    </citation>
    <scope>NUCLEOTIDE SEQUENCE [LARGE SCALE GENOMIC DNA]</scope>
</reference>
<keyword evidence="6" id="KW-0695">RNA-directed DNA polymerase</keyword>
<sequence length="200" mass="23011">MEAFKALKEAFTSAPLLCYFDENKPMRVKTDASAFAIGGILTQRFEVNGHLHWLLVAYYSKKLLDTETQYGTSEQELLAIVEAMHYWRHYYCGARHPIVVLTDHTNLVWFMTTPNLSQRQLKWAEKLAEYDFNVTYRQGNKNPADGLSSRPDYKLLKAATTLTAAEIVQQSFRLGSEEYKPVQEKLYALVTMTLQPRHPA</sequence>
<evidence type="ECO:0000259" key="7">
    <source>
        <dbReference type="Pfam" id="PF17917"/>
    </source>
</evidence>
<organism evidence="8 9">
    <name type="scientific">Lasallia pustulata</name>
    <dbReference type="NCBI Taxonomy" id="136370"/>
    <lineage>
        <taxon>Eukaryota</taxon>
        <taxon>Fungi</taxon>
        <taxon>Dikarya</taxon>
        <taxon>Ascomycota</taxon>
        <taxon>Pezizomycotina</taxon>
        <taxon>Lecanoromycetes</taxon>
        <taxon>OSLEUM clade</taxon>
        <taxon>Umbilicariomycetidae</taxon>
        <taxon>Umbilicariales</taxon>
        <taxon>Umbilicariaceae</taxon>
        <taxon>Lasallia</taxon>
    </lineage>
</organism>
<evidence type="ECO:0000256" key="3">
    <source>
        <dbReference type="ARBA" id="ARBA00022722"/>
    </source>
</evidence>
<proteinExistence type="predicted"/>
<feature type="domain" description="Reverse transcriptase RNase H-like" evidence="7">
    <location>
        <begin position="21"/>
        <end position="130"/>
    </location>
</feature>
<evidence type="ECO:0000256" key="6">
    <source>
        <dbReference type="ARBA" id="ARBA00022918"/>
    </source>
</evidence>
<evidence type="ECO:0000256" key="1">
    <source>
        <dbReference type="ARBA" id="ARBA00022679"/>
    </source>
</evidence>